<evidence type="ECO:0000313" key="1">
    <source>
        <dbReference type="EMBL" id="KAF2433505.1"/>
    </source>
</evidence>
<evidence type="ECO:0008006" key="3">
    <source>
        <dbReference type="Google" id="ProtNLM"/>
    </source>
</evidence>
<dbReference type="CDD" id="cd10170">
    <property type="entry name" value="ASKHA_NBD_HSP70"/>
    <property type="match status" value="1"/>
</dbReference>
<accession>A0A9P4U182</accession>
<evidence type="ECO:0000313" key="2">
    <source>
        <dbReference type="Proteomes" id="UP000800235"/>
    </source>
</evidence>
<reference evidence="1" key="1">
    <citation type="journal article" date="2020" name="Stud. Mycol.">
        <title>101 Dothideomycetes genomes: a test case for predicting lifestyles and emergence of pathogens.</title>
        <authorList>
            <person name="Haridas S."/>
            <person name="Albert R."/>
            <person name="Binder M."/>
            <person name="Bloem J."/>
            <person name="Labutti K."/>
            <person name="Salamov A."/>
            <person name="Andreopoulos B."/>
            <person name="Baker S."/>
            <person name="Barry K."/>
            <person name="Bills G."/>
            <person name="Bluhm B."/>
            <person name="Cannon C."/>
            <person name="Castanera R."/>
            <person name="Culley D."/>
            <person name="Daum C."/>
            <person name="Ezra D."/>
            <person name="Gonzalez J."/>
            <person name="Henrissat B."/>
            <person name="Kuo A."/>
            <person name="Liang C."/>
            <person name="Lipzen A."/>
            <person name="Lutzoni F."/>
            <person name="Magnuson J."/>
            <person name="Mondo S."/>
            <person name="Nolan M."/>
            <person name="Ohm R."/>
            <person name="Pangilinan J."/>
            <person name="Park H.-J."/>
            <person name="Ramirez L."/>
            <person name="Alfaro M."/>
            <person name="Sun H."/>
            <person name="Tritt A."/>
            <person name="Yoshinaga Y."/>
            <person name="Zwiers L.-H."/>
            <person name="Turgeon B."/>
            <person name="Goodwin S."/>
            <person name="Spatafora J."/>
            <person name="Crous P."/>
            <person name="Grigoriev I."/>
        </authorList>
    </citation>
    <scope>NUCLEOTIDE SEQUENCE</scope>
    <source>
        <strain evidence="1">CBS 130266</strain>
    </source>
</reference>
<dbReference type="InterPro" id="IPR043129">
    <property type="entry name" value="ATPase_NBD"/>
</dbReference>
<dbReference type="EMBL" id="MU007020">
    <property type="protein sequence ID" value="KAF2433505.1"/>
    <property type="molecule type" value="Genomic_DNA"/>
</dbReference>
<keyword evidence="2" id="KW-1185">Reference proteome</keyword>
<dbReference type="Gene3D" id="3.30.420.40">
    <property type="match status" value="2"/>
</dbReference>
<name>A0A9P4U182_9PEZI</name>
<dbReference type="OrthoDB" id="2394218at2759"/>
<gene>
    <name evidence="1" type="ORF">EJ08DRAFT_583792</name>
</gene>
<dbReference type="PANTHER" id="PTHR42749:SF1">
    <property type="entry name" value="CELL SHAPE-DETERMINING PROTEIN MREB"/>
    <property type="match status" value="1"/>
</dbReference>
<protein>
    <recommendedName>
        <fullName evidence="3">Actin-like ATPase domain-containing protein</fullName>
    </recommendedName>
</protein>
<proteinExistence type="predicted"/>
<organism evidence="1 2">
    <name type="scientific">Tothia fuscella</name>
    <dbReference type="NCBI Taxonomy" id="1048955"/>
    <lineage>
        <taxon>Eukaryota</taxon>
        <taxon>Fungi</taxon>
        <taxon>Dikarya</taxon>
        <taxon>Ascomycota</taxon>
        <taxon>Pezizomycotina</taxon>
        <taxon>Dothideomycetes</taxon>
        <taxon>Pleosporomycetidae</taxon>
        <taxon>Venturiales</taxon>
        <taxon>Cylindrosympodiaceae</taxon>
        <taxon>Tothia</taxon>
    </lineage>
</organism>
<comment type="caution">
    <text evidence="1">The sequence shown here is derived from an EMBL/GenBank/DDBJ whole genome shotgun (WGS) entry which is preliminary data.</text>
</comment>
<dbReference type="SUPFAM" id="SSF53067">
    <property type="entry name" value="Actin-like ATPase domain"/>
    <property type="match status" value="2"/>
</dbReference>
<dbReference type="AlphaFoldDB" id="A0A9P4U182"/>
<sequence length="581" mass="65475">MSGREPDFIVGIDVGMTCSGVAFINLAAGSKTTRWIQRWPGKSDVNENKCSTIVVYNKSATHQPPTSGGFKSESEAERADANRVYREWFKTRLGPLSNSAGEQEVERWYRDYLQKLYEHIERTLSRDLFGKSWQNAVLNYIFSVPTSWDGAVVENFRRLAISAGFEHPSRPAHSIIIGMTEPEAVAVHTSIEAAGRLEIGQTILICDAGGGTTDLSILKIIDSINGSISMKQLLTVCGEDIGSTFIDAEFQKLVEGRLAPVEHLLNQSIPELTWEMMKSRDFQDNKCTFGDHGDAIERFPVQIPDFPRQYTSLELAAELGHIEVKIQRQDLKLIFDQQILKIQNLIDRELQRLMRHCQSEEVTHLILSGGLSNSVYVQDQIRKRYAHGASGFSNARNTSIWVAPDPQLADSVDGKLYVPDAIRWFIKKGEPVSSESPIERRFKTTFACGENKIPRKTQTAIVISHDDPEVLPLYLSKSVSKVCDLTSDLSSIDEKQFTEKNKRFWKRLSGKQRCYECTFYIKVNIGPADIFFELWFNGSKLSRDNAVQVVWQTVEETNTNRARPLAELEAIPMLSASIVAD</sequence>
<dbReference type="Proteomes" id="UP000800235">
    <property type="component" value="Unassembled WGS sequence"/>
</dbReference>
<dbReference type="PANTHER" id="PTHR42749">
    <property type="entry name" value="CELL SHAPE-DETERMINING PROTEIN MREB"/>
    <property type="match status" value="1"/>
</dbReference>